<organism evidence="2 3">
    <name type="scientific">Ilyodon furcidens</name>
    <name type="common">goldbreast splitfin</name>
    <dbReference type="NCBI Taxonomy" id="33524"/>
    <lineage>
        <taxon>Eukaryota</taxon>
        <taxon>Metazoa</taxon>
        <taxon>Chordata</taxon>
        <taxon>Craniata</taxon>
        <taxon>Vertebrata</taxon>
        <taxon>Euteleostomi</taxon>
        <taxon>Actinopterygii</taxon>
        <taxon>Neopterygii</taxon>
        <taxon>Teleostei</taxon>
        <taxon>Neoteleostei</taxon>
        <taxon>Acanthomorphata</taxon>
        <taxon>Ovalentaria</taxon>
        <taxon>Atherinomorphae</taxon>
        <taxon>Cyprinodontiformes</taxon>
        <taxon>Goodeidae</taxon>
        <taxon>Ilyodon</taxon>
    </lineage>
</organism>
<feature type="compositionally biased region" description="Polar residues" evidence="1">
    <location>
        <begin position="9"/>
        <end position="18"/>
    </location>
</feature>
<dbReference type="EMBL" id="JAHRIQ010070250">
    <property type="protein sequence ID" value="MEQ2243768.1"/>
    <property type="molecule type" value="Genomic_DNA"/>
</dbReference>
<feature type="non-terminal residue" evidence="2">
    <location>
        <position position="113"/>
    </location>
</feature>
<evidence type="ECO:0000256" key="1">
    <source>
        <dbReference type="SAM" id="MobiDB-lite"/>
    </source>
</evidence>
<name>A0ABV0UEW4_9TELE</name>
<comment type="caution">
    <text evidence="2">The sequence shown here is derived from an EMBL/GenBank/DDBJ whole genome shotgun (WGS) entry which is preliminary data.</text>
</comment>
<sequence>FFIWRAKNLNRSSSSSGVPSEHWTGANEDGMGGAAGSLGGGAVADEDAGLLAAALPSAGRETTAPDVTAWETPPRQLKGMERLHAGVFCGGRKTWASRSICSSNRGQGRTSRS</sequence>
<accession>A0ABV0UEW4</accession>
<evidence type="ECO:0000313" key="2">
    <source>
        <dbReference type="EMBL" id="MEQ2243768.1"/>
    </source>
</evidence>
<feature type="compositionally biased region" description="Gly residues" evidence="1">
    <location>
        <begin position="30"/>
        <end position="40"/>
    </location>
</feature>
<reference evidence="2 3" key="1">
    <citation type="submission" date="2021-06" db="EMBL/GenBank/DDBJ databases">
        <authorList>
            <person name="Palmer J.M."/>
        </authorList>
    </citation>
    <scope>NUCLEOTIDE SEQUENCE [LARGE SCALE GENOMIC DNA]</scope>
    <source>
        <strain evidence="3">if_2019</strain>
        <tissue evidence="2">Muscle</tissue>
    </source>
</reference>
<keyword evidence="3" id="KW-1185">Reference proteome</keyword>
<gene>
    <name evidence="2" type="ORF">ILYODFUR_010230</name>
</gene>
<evidence type="ECO:0000313" key="3">
    <source>
        <dbReference type="Proteomes" id="UP001482620"/>
    </source>
</evidence>
<dbReference type="Proteomes" id="UP001482620">
    <property type="component" value="Unassembled WGS sequence"/>
</dbReference>
<protein>
    <submittedName>
        <fullName evidence="2">Uncharacterized protein</fullName>
    </submittedName>
</protein>
<feature type="region of interest" description="Disordered" evidence="1">
    <location>
        <begin position="9"/>
        <end position="40"/>
    </location>
</feature>
<proteinExistence type="predicted"/>
<feature type="non-terminal residue" evidence="2">
    <location>
        <position position="1"/>
    </location>
</feature>